<sequence>MKVNVLRRKKVPFFQINCGSCFQHDDDYYMKCSYQSKEHFYGVNLQTGHLFTFDNNDFVYPVTLEACIPDPLNK</sequence>
<protein>
    <submittedName>
        <fullName evidence="1">Uncharacterized protein</fullName>
    </submittedName>
</protein>
<evidence type="ECO:0000313" key="1">
    <source>
        <dbReference type="EMBL" id="AUV59097.1"/>
    </source>
</evidence>
<name>A0A2K9VA59_9CAUD</name>
<evidence type="ECO:0000313" key="2">
    <source>
        <dbReference type="Proteomes" id="UP000241665"/>
    </source>
</evidence>
<reference evidence="1 2" key="1">
    <citation type="submission" date="2018-01" db="EMBL/GenBank/DDBJ databases">
        <title>Characterization of the virulent Escherichia coli phage PMBT57 of the N4-like group with a broad host range.</title>
        <authorList>
            <person name="Koberg S."/>
            <person name="Brinks E."/>
        </authorList>
    </citation>
    <scope>NUCLEOTIDE SEQUENCE [LARGE SCALE GENOMIC DNA]</scope>
</reference>
<dbReference type="Proteomes" id="UP000241665">
    <property type="component" value="Segment"/>
</dbReference>
<proteinExistence type="predicted"/>
<dbReference type="EMBL" id="MG770228">
    <property type="protein sequence ID" value="AUV59097.1"/>
    <property type="molecule type" value="Genomic_DNA"/>
</dbReference>
<organism evidence="1 2">
    <name type="scientific">Escherichia phage PMBT57</name>
    <dbReference type="NCBI Taxonomy" id="2079259"/>
    <lineage>
        <taxon>Viruses</taxon>
        <taxon>Duplodnaviria</taxon>
        <taxon>Heunggongvirae</taxon>
        <taxon>Uroviricota</taxon>
        <taxon>Caudoviricetes</taxon>
        <taxon>Schitoviridae</taxon>
        <taxon>Enquatrovirinae</taxon>
        <taxon>Enquatrovirus</taxon>
        <taxon>Enquatrovirus N4</taxon>
    </lineage>
</organism>
<accession>A0A2K9VA59</accession>